<evidence type="ECO:0000256" key="1">
    <source>
        <dbReference type="ARBA" id="ARBA00002936"/>
    </source>
</evidence>
<protein>
    <recommendedName>
        <fullName evidence="13">Olfactory receptor</fullName>
    </recommendedName>
</protein>
<dbReference type="Pfam" id="PF13853">
    <property type="entry name" value="7tm_4"/>
    <property type="match status" value="1"/>
</dbReference>
<reference evidence="16" key="1">
    <citation type="submission" date="2025-08" db="UniProtKB">
        <authorList>
            <consortium name="RefSeq"/>
        </authorList>
    </citation>
    <scope>IDENTIFICATION</scope>
    <source>
        <tissue evidence="16">Liver</tissue>
    </source>
</reference>
<feature type="transmembrane region" description="Helical" evidence="13">
    <location>
        <begin position="56"/>
        <end position="77"/>
    </location>
</feature>
<dbReference type="Proteomes" id="UP000695026">
    <property type="component" value="Unplaced"/>
</dbReference>
<dbReference type="AlphaFoldDB" id="A0A9F3W361"/>
<evidence type="ECO:0000256" key="5">
    <source>
        <dbReference type="ARBA" id="ARBA00022692"/>
    </source>
</evidence>
<keyword evidence="6 13" id="KW-0552">Olfaction</keyword>
<keyword evidence="7 13" id="KW-1133">Transmembrane helix</keyword>
<evidence type="ECO:0000256" key="13">
    <source>
        <dbReference type="RuleBase" id="RU363047"/>
    </source>
</evidence>
<dbReference type="InterPro" id="IPR000725">
    <property type="entry name" value="Olfact_rcpt"/>
</dbReference>
<keyword evidence="4 13" id="KW-0716">Sensory transduction</keyword>
<dbReference type="InterPro" id="IPR050516">
    <property type="entry name" value="Olfactory_GPCR"/>
</dbReference>
<dbReference type="PRINTS" id="PR00245">
    <property type="entry name" value="OLFACTORYR"/>
</dbReference>
<feature type="transmembrane region" description="Helical" evidence="13">
    <location>
        <begin position="195"/>
        <end position="219"/>
    </location>
</feature>
<evidence type="ECO:0000256" key="9">
    <source>
        <dbReference type="ARBA" id="ARBA00023136"/>
    </source>
</evidence>
<dbReference type="KEGG" id="pbi:107326757"/>
<evidence type="ECO:0000313" key="16">
    <source>
        <dbReference type="RefSeq" id="XP_015746843.1"/>
    </source>
</evidence>
<sequence>MANQSTGTDFLLMGFSEDRDLQILSFVIFLAIYLLALVGNFLLVAAVIINHQLHTPMYFFLVNLSFSDVCFISTTIPKAMATSLTNNKVISFVGCAAQVFSVFTFAGSELTLLTIMAYDRYVAICHPLQYTLTMNWDACLQMAAASWISNLVYALLHTTLTFRLNFCKLHIIEQFFCDVPQLQKISCSDTRINQILVLVVGFIVDTFCSGLIFVSYGYIFSAALRIPSVQGRYKAFSTCTPHLMVFSLFLSFATFAYMRPQSLSSHTLDLLSALLYTVLPPLLNPLIYSFRNKDIQDTVWRMLRKIKVEVIFCFKWFWEVELGLNVSNWK</sequence>
<evidence type="ECO:0000256" key="10">
    <source>
        <dbReference type="ARBA" id="ARBA00023170"/>
    </source>
</evidence>
<comment type="subcellular location">
    <subcellularLocation>
        <location evidence="2 13">Cell membrane</location>
        <topology evidence="2 13">Multi-pass membrane protein</topology>
    </subcellularLocation>
</comment>
<keyword evidence="3 13" id="KW-1003">Cell membrane</keyword>
<dbReference type="GO" id="GO:0004984">
    <property type="term" value="F:olfactory receptor activity"/>
    <property type="evidence" value="ECO:0007669"/>
    <property type="project" value="InterPro"/>
</dbReference>
<keyword evidence="5 12" id="KW-0812">Transmembrane</keyword>
<feature type="transmembrane region" description="Helical" evidence="13">
    <location>
        <begin position="270"/>
        <end position="288"/>
    </location>
</feature>
<accession>A0A9F3W361</accession>
<dbReference type="SUPFAM" id="SSF81321">
    <property type="entry name" value="Family A G protein-coupled receptor-like"/>
    <property type="match status" value="1"/>
</dbReference>
<keyword evidence="9 13" id="KW-0472">Membrane</keyword>
<dbReference type="PROSITE" id="PS50262">
    <property type="entry name" value="G_PROTEIN_RECEP_F1_2"/>
    <property type="match status" value="1"/>
</dbReference>
<evidence type="ECO:0000313" key="15">
    <source>
        <dbReference type="Proteomes" id="UP000695026"/>
    </source>
</evidence>
<dbReference type="InterPro" id="IPR000276">
    <property type="entry name" value="GPCR_Rhodpsn"/>
</dbReference>
<dbReference type="OMA" id="AMAICLR"/>
<feature type="transmembrane region" description="Helical" evidence="13">
    <location>
        <begin position="138"/>
        <end position="156"/>
    </location>
</feature>
<keyword evidence="15" id="KW-1185">Reference proteome</keyword>
<evidence type="ECO:0000256" key="11">
    <source>
        <dbReference type="ARBA" id="ARBA00023224"/>
    </source>
</evidence>
<dbReference type="PROSITE" id="PS00237">
    <property type="entry name" value="G_PROTEIN_RECEP_F1_1"/>
    <property type="match status" value="1"/>
</dbReference>
<evidence type="ECO:0000256" key="6">
    <source>
        <dbReference type="ARBA" id="ARBA00022725"/>
    </source>
</evidence>
<proteinExistence type="inferred from homology"/>
<dbReference type="CDD" id="cd15227">
    <property type="entry name" value="7tmA_OR14-like"/>
    <property type="match status" value="1"/>
</dbReference>
<feature type="domain" description="G-protein coupled receptors family 1 profile" evidence="14">
    <location>
        <begin position="39"/>
        <end position="288"/>
    </location>
</feature>
<dbReference type="Gene3D" id="1.20.1070.10">
    <property type="entry name" value="Rhodopsin 7-helix transmembrane proteins"/>
    <property type="match status" value="1"/>
</dbReference>
<feature type="transmembrane region" description="Helical" evidence="13">
    <location>
        <begin position="89"/>
        <end position="118"/>
    </location>
</feature>
<name>A0A9F3W361_PYTBI</name>
<dbReference type="PRINTS" id="PR00237">
    <property type="entry name" value="GPCRRHODOPSN"/>
</dbReference>
<dbReference type="GO" id="GO:0005886">
    <property type="term" value="C:plasma membrane"/>
    <property type="evidence" value="ECO:0007669"/>
    <property type="project" value="UniProtKB-SubCell"/>
</dbReference>
<gene>
    <name evidence="16" type="primary">LOC107326757</name>
</gene>
<dbReference type="GeneID" id="107326757"/>
<evidence type="ECO:0000256" key="7">
    <source>
        <dbReference type="ARBA" id="ARBA00022989"/>
    </source>
</evidence>
<evidence type="ECO:0000256" key="8">
    <source>
        <dbReference type="ARBA" id="ARBA00023040"/>
    </source>
</evidence>
<keyword evidence="8 12" id="KW-0297">G-protein coupled receptor</keyword>
<evidence type="ECO:0000256" key="4">
    <source>
        <dbReference type="ARBA" id="ARBA00022606"/>
    </source>
</evidence>
<feature type="transmembrane region" description="Helical" evidence="13">
    <location>
        <begin position="240"/>
        <end position="258"/>
    </location>
</feature>
<keyword evidence="10 12" id="KW-0675">Receptor</keyword>
<evidence type="ECO:0000256" key="2">
    <source>
        <dbReference type="ARBA" id="ARBA00004651"/>
    </source>
</evidence>
<dbReference type="InterPro" id="IPR017452">
    <property type="entry name" value="GPCR_Rhodpsn_7TM"/>
</dbReference>
<keyword evidence="11 12" id="KW-0807">Transducer</keyword>
<feature type="transmembrane region" description="Helical" evidence="13">
    <location>
        <begin position="23"/>
        <end position="49"/>
    </location>
</feature>
<comment type="function">
    <text evidence="1">Odorant receptor.</text>
</comment>
<comment type="similarity">
    <text evidence="12">Belongs to the G-protein coupled receptor 1 family.</text>
</comment>
<dbReference type="GO" id="GO:0004930">
    <property type="term" value="F:G protein-coupled receptor activity"/>
    <property type="evidence" value="ECO:0007669"/>
    <property type="project" value="UniProtKB-KW"/>
</dbReference>
<dbReference type="FunFam" id="1.20.1070.10:FF:000037">
    <property type="entry name" value="Olfactory receptor"/>
    <property type="match status" value="1"/>
</dbReference>
<dbReference type="OrthoDB" id="9033304at2759"/>
<evidence type="ECO:0000259" key="14">
    <source>
        <dbReference type="PROSITE" id="PS50262"/>
    </source>
</evidence>
<organism evidence="15 16">
    <name type="scientific">Python bivittatus</name>
    <name type="common">Burmese python</name>
    <name type="synonym">Python molurus bivittatus</name>
    <dbReference type="NCBI Taxonomy" id="176946"/>
    <lineage>
        <taxon>Eukaryota</taxon>
        <taxon>Metazoa</taxon>
        <taxon>Chordata</taxon>
        <taxon>Craniata</taxon>
        <taxon>Vertebrata</taxon>
        <taxon>Euteleostomi</taxon>
        <taxon>Lepidosauria</taxon>
        <taxon>Squamata</taxon>
        <taxon>Bifurcata</taxon>
        <taxon>Unidentata</taxon>
        <taxon>Episquamata</taxon>
        <taxon>Toxicofera</taxon>
        <taxon>Serpentes</taxon>
        <taxon>Henophidia</taxon>
        <taxon>Pythonidae</taxon>
        <taxon>Python</taxon>
    </lineage>
</organism>
<dbReference type="RefSeq" id="XP_015746843.1">
    <property type="nucleotide sequence ID" value="XM_015891357.1"/>
</dbReference>
<evidence type="ECO:0000256" key="12">
    <source>
        <dbReference type="RuleBase" id="RU000688"/>
    </source>
</evidence>
<dbReference type="PANTHER" id="PTHR26452">
    <property type="entry name" value="OLFACTORY RECEPTOR"/>
    <property type="match status" value="1"/>
</dbReference>
<evidence type="ECO:0000256" key="3">
    <source>
        <dbReference type="ARBA" id="ARBA00022475"/>
    </source>
</evidence>